<dbReference type="RefSeq" id="WP_188042028.1">
    <property type="nucleotide sequence ID" value="NZ_JACVHF010000053.1"/>
</dbReference>
<accession>A0ABR7T953</accession>
<protein>
    <submittedName>
        <fullName evidence="1">Uncharacterized protein</fullName>
    </submittedName>
</protein>
<evidence type="ECO:0000313" key="2">
    <source>
        <dbReference type="Proteomes" id="UP000617402"/>
    </source>
</evidence>
<proteinExistence type="predicted"/>
<evidence type="ECO:0000313" key="1">
    <source>
        <dbReference type="EMBL" id="MBC9786610.1"/>
    </source>
</evidence>
<gene>
    <name evidence="1" type="ORF">H1S01_19380</name>
</gene>
<organism evidence="1 2">
    <name type="scientific">Heliobacterium chlorum</name>
    <dbReference type="NCBI Taxonomy" id="2698"/>
    <lineage>
        <taxon>Bacteria</taxon>
        <taxon>Bacillati</taxon>
        <taxon>Bacillota</taxon>
        <taxon>Clostridia</taxon>
        <taxon>Eubacteriales</taxon>
        <taxon>Heliobacteriaceae</taxon>
        <taxon>Heliobacterium</taxon>
    </lineage>
</organism>
<dbReference type="EMBL" id="JACVHF010000053">
    <property type="protein sequence ID" value="MBC9786610.1"/>
    <property type="molecule type" value="Genomic_DNA"/>
</dbReference>
<keyword evidence="2" id="KW-1185">Reference proteome</keyword>
<comment type="caution">
    <text evidence="1">The sequence shown here is derived from an EMBL/GenBank/DDBJ whole genome shotgun (WGS) entry which is preliminary data.</text>
</comment>
<sequence length="149" mass="16345">MSIAKKISVAVVTTILIGTIGTAVYAATADTDILQVVRSVWNSILPGQTQFAAQAIADKEAESLNKLNQYIDSTKAEINQVLETYTKTKVNQATAMLDDQVKSVQTQMDSEKAAFIESQKQAIDKAVDQELDKQLQQLKVDIQKEKGNK</sequence>
<reference evidence="1 2" key="1">
    <citation type="submission" date="2020-07" db="EMBL/GenBank/DDBJ databases">
        <title>Draft whole-genome sequence of Heliobacterium chlorum DSM 3682, type strain.</title>
        <authorList>
            <person name="Kyndt J.A."/>
            <person name="Meyer T.E."/>
            <person name="Imhoff J.F."/>
        </authorList>
    </citation>
    <scope>NUCLEOTIDE SEQUENCE [LARGE SCALE GENOMIC DNA]</scope>
    <source>
        <strain evidence="1 2">DSM 3682</strain>
    </source>
</reference>
<name>A0ABR7T953_HELCL</name>
<dbReference type="Proteomes" id="UP000617402">
    <property type="component" value="Unassembled WGS sequence"/>
</dbReference>